<feature type="compositionally biased region" description="Gly residues" evidence="1">
    <location>
        <begin position="1"/>
        <end position="14"/>
    </location>
</feature>
<comment type="caution">
    <text evidence="2">The sequence shown here is derived from an EMBL/GenBank/DDBJ whole genome shotgun (WGS) entry which is preliminary data.</text>
</comment>
<evidence type="ECO:0000313" key="2">
    <source>
        <dbReference type="EMBL" id="GBP31728.1"/>
    </source>
</evidence>
<sequence>MYGGIAGTRRGGGRAAAAHGAGTGRGGEPVQRPSNKVERRITTKVSKREIRLLNNMLLIKVCSLFKIKVGHFHKDPFSNIEHQQIMEPIEKQSLDGVQRNSQNSIIELSTFSTTKTENNGPLNA</sequence>
<organism evidence="2 3">
    <name type="scientific">Eumeta variegata</name>
    <name type="common">Bagworm moth</name>
    <name type="synonym">Eumeta japonica</name>
    <dbReference type="NCBI Taxonomy" id="151549"/>
    <lineage>
        <taxon>Eukaryota</taxon>
        <taxon>Metazoa</taxon>
        <taxon>Ecdysozoa</taxon>
        <taxon>Arthropoda</taxon>
        <taxon>Hexapoda</taxon>
        <taxon>Insecta</taxon>
        <taxon>Pterygota</taxon>
        <taxon>Neoptera</taxon>
        <taxon>Endopterygota</taxon>
        <taxon>Lepidoptera</taxon>
        <taxon>Glossata</taxon>
        <taxon>Ditrysia</taxon>
        <taxon>Tineoidea</taxon>
        <taxon>Psychidae</taxon>
        <taxon>Oiketicinae</taxon>
        <taxon>Eumeta</taxon>
    </lineage>
</organism>
<gene>
    <name evidence="2" type="ORF">EVAR_4964_1</name>
</gene>
<evidence type="ECO:0000256" key="1">
    <source>
        <dbReference type="SAM" id="MobiDB-lite"/>
    </source>
</evidence>
<dbReference type="AlphaFoldDB" id="A0A4C1UZ33"/>
<dbReference type="Proteomes" id="UP000299102">
    <property type="component" value="Unassembled WGS sequence"/>
</dbReference>
<keyword evidence="3" id="KW-1185">Reference proteome</keyword>
<accession>A0A4C1UZ33</accession>
<evidence type="ECO:0000313" key="3">
    <source>
        <dbReference type="Proteomes" id="UP000299102"/>
    </source>
</evidence>
<reference evidence="2 3" key="1">
    <citation type="journal article" date="2019" name="Commun. Biol.">
        <title>The bagworm genome reveals a unique fibroin gene that provides high tensile strength.</title>
        <authorList>
            <person name="Kono N."/>
            <person name="Nakamura H."/>
            <person name="Ohtoshi R."/>
            <person name="Tomita M."/>
            <person name="Numata K."/>
            <person name="Arakawa K."/>
        </authorList>
    </citation>
    <scope>NUCLEOTIDE SEQUENCE [LARGE SCALE GENOMIC DNA]</scope>
</reference>
<protein>
    <submittedName>
        <fullName evidence="2">Uncharacterized protein</fullName>
    </submittedName>
</protein>
<feature type="region of interest" description="Disordered" evidence="1">
    <location>
        <begin position="1"/>
        <end position="40"/>
    </location>
</feature>
<proteinExistence type="predicted"/>
<dbReference type="EMBL" id="BGZK01000250">
    <property type="protein sequence ID" value="GBP31728.1"/>
    <property type="molecule type" value="Genomic_DNA"/>
</dbReference>
<name>A0A4C1UZ33_EUMVA</name>